<keyword evidence="6" id="KW-0067">ATP-binding</keyword>
<dbReference type="GO" id="GO:0005829">
    <property type="term" value="C:cytosol"/>
    <property type="evidence" value="ECO:0007669"/>
    <property type="project" value="UniProtKB-SubCell"/>
</dbReference>
<evidence type="ECO:0000256" key="3">
    <source>
        <dbReference type="ARBA" id="ARBA00022490"/>
    </source>
</evidence>
<evidence type="ECO:0000313" key="10">
    <source>
        <dbReference type="EMBL" id="EXC35263.1"/>
    </source>
</evidence>
<feature type="domain" description="AMP-binding enzyme C-terminal" evidence="9">
    <location>
        <begin position="401"/>
        <end position="479"/>
    </location>
</feature>
<evidence type="ECO:0000256" key="1">
    <source>
        <dbReference type="ARBA" id="ARBA00004514"/>
    </source>
</evidence>
<dbReference type="OrthoDB" id="10253115at2759"/>
<dbReference type="InterPro" id="IPR020845">
    <property type="entry name" value="AMP-binding_CS"/>
</dbReference>
<dbReference type="Proteomes" id="UP000030645">
    <property type="component" value="Unassembled WGS sequence"/>
</dbReference>
<evidence type="ECO:0000256" key="7">
    <source>
        <dbReference type="SAM" id="MobiDB-lite"/>
    </source>
</evidence>
<dbReference type="AlphaFoldDB" id="W9SCH3"/>
<dbReference type="InterPro" id="IPR000873">
    <property type="entry name" value="AMP-dep_synth/lig_dom"/>
</dbReference>
<dbReference type="PANTHER" id="PTHR43859:SF11">
    <property type="entry name" value="4-COUMARATE--COA LIGASE"/>
    <property type="match status" value="1"/>
</dbReference>
<dbReference type="InterPro" id="IPR045851">
    <property type="entry name" value="AMP-bd_C_sf"/>
</dbReference>
<evidence type="ECO:0000313" key="11">
    <source>
        <dbReference type="Proteomes" id="UP000030645"/>
    </source>
</evidence>
<evidence type="ECO:0000256" key="5">
    <source>
        <dbReference type="ARBA" id="ARBA00022741"/>
    </source>
</evidence>
<evidence type="ECO:0000259" key="8">
    <source>
        <dbReference type="Pfam" id="PF00501"/>
    </source>
</evidence>
<dbReference type="GO" id="GO:0016874">
    <property type="term" value="F:ligase activity"/>
    <property type="evidence" value="ECO:0007669"/>
    <property type="project" value="UniProtKB-KW"/>
</dbReference>
<evidence type="ECO:0000259" key="9">
    <source>
        <dbReference type="Pfam" id="PF13193"/>
    </source>
</evidence>
<dbReference type="SUPFAM" id="SSF56801">
    <property type="entry name" value="Acetyl-CoA synthetase-like"/>
    <property type="match status" value="1"/>
</dbReference>
<dbReference type="STRING" id="981085.W9SCH3"/>
<feature type="domain" description="AMP-dependent synthetase/ligase" evidence="8">
    <location>
        <begin position="1"/>
        <end position="350"/>
    </location>
</feature>
<evidence type="ECO:0000256" key="6">
    <source>
        <dbReference type="ARBA" id="ARBA00022840"/>
    </source>
</evidence>
<dbReference type="InterPro" id="IPR042099">
    <property type="entry name" value="ANL_N_sf"/>
</dbReference>
<feature type="region of interest" description="Disordered" evidence="7">
    <location>
        <begin position="277"/>
        <end position="302"/>
    </location>
</feature>
<dbReference type="KEGG" id="mnt:21409233"/>
<dbReference type="InterPro" id="IPR025110">
    <property type="entry name" value="AMP-bd_C"/>
</dbReference>
<reference evidence="11" key="1">
    <citation type="submission" date="2013-01" db="EMBL/GenBank/DDBJ databases">
        <title>Draft Genome Sequence of a Mulberry Tree, Morus notabilis C.K. Schneid.</title>
        <authorList>
            <person name="He N."/>
            <person name="Zhao S."/>
        </authorList>
    </citation>
    <scope>NUCLEOTIDE SEQUENCE</scope>
</reference>
<dbReference type="Pfam" id="PF13193">
    <property type="entry name" value="AMP-binding_C"/>
    <property type="match status" value="1"/>
</dbReference>
<dbReference type="PROSITE" id="PS00455">
    <property type="entry name" value="AMP_BINDING"/>
    <property type="match status" value="1"/>
</dbReference>
<protein>
    <submittedName>
        <fullName evidence="10">Putative acyl-activating enzyme 1</fullName>
    </submittedName>
</protein>
<keyword evidence="3" id="KW-0963">Cytoplasm</keyword>
<name>W9SCH3_9ROSA</name>
<dbReference type="Pfam" id="PF00501">
    <property type="entry name" value="AMP-binding"/>
    <property type="match status" value="1"/>
</dbReference>
<proteinExistence type="inferred from homology"/>
<organism evidence="10 11">
    <name type="scientific">Morus notabilis</name>
    <dbReference type="NCBI Taxonomy" id="981085"/>
    <lineage>
        <taxon>Eukaryota</taxon>
        <taxon>Viridiplantae</taxon>
        <taxon>Streptophyta</taxon>
        <taxon>Embryophyta</taxon>
        <taxon>Tracheophyta</taxon>
        <taxon>Spermatophyta</taxon>
        <taxon>Magnoliopsida</taxon>
        <taxon>eudicotyledons</taxon>
        <taxon>Gunneridae</taxon>
        <taxon>Pentapetalae</taxon>
        <taxon>rosids</taxon>
        <taxon>fabids</taxon>
        <taxon>Rosales</taxon>
        <taxon>Moraceae</taxon>
        <taxon>Moreae</taxon>
        <taxon>Morus</taxon>
    </lineage>
</organism>
<dbReference type="eggNOG" id="KOG1176">
    <property type="taxonomic scope" value="Eukaryota"/>
</dbReference>
<dbReference type="GO" id="GO:0005524">
    <property type="term" value="F:ATP binding"/>
    <property type="evidence" value="ECO:0007669"/>
    <property type="project" value="UniProtKB-KW"/>
</dbReference>
<keyword evidence="4" id="KW-0436">Ligase</keyword>
<accession>W9SCH3</accession>
<gene>
    <name evidence="10" type="ORF">L484_026585</name>
</gene>
<evidence type="ECO:0000256" key="2">
    <source>
        <dbReference type="ARBA" id="ARBA00006432"/>
    </source>
</evidence>
<dbReference type="Gene3D" id="3.40.50.12780">
    <property type="entry name" value="N-terminal domain of ligase-like"/>
    <property type="match status" value="1"/>
</dbReference>
<keyword evidence="5" id="KW-0547">Nucleotide-binding</keyword>
<keyword evidence="11" id="KW-1185">Reference proteome</keyword>
<sequence length="501" mass="55028">MAGAVLSALNFRLDDTMLALILQQLEPKFILVDHQFVHIVLKALNTISQTVPNCKPTLVLIPECDQKTSSSLSSSSSSSSSLSSNNNILNYNDLIEARDHGDLEFEIIRPTDECDPISVNYTSGSTGNPKGVIYSHRAVYLNSLALILNMDKRRVPVFLWTVDMFRCNGWCYPWAIAALGGTNICLRNTNLSAKIILDAISLHKVTHLCGKPIILNILAEALDGKPLASRVDIVIAGALPSHQILTKVTEMGFNISHGYGMTEALGPQIIEPWRPELPHSHIANGDNKGDDDDDKSTKRCRGESLGRYHHNLMIMERFDVKDPSTMESIPNDGETMGEIMFRGNTLMSGYVKNSKATEEAYNGGWYRTGDVGIRHQDGSIRMKDRAEDIVICGGNVISTLEVEAVLLSHPNVLEAAVVGRHDECLGEIPCAFVKLKKGCESTITSSEEIIEFCGNNLPAYYMVPHAVIFGDLPVNSTGKVQKFVLRDKANAANGSYQPRSK</sequence>
<comment type="similarity">
    <text evidence="2">Belongs to the ATP-dependent AMP-binding enzyme family.</text>
</comment>
<dbReference type="PANTHER" id="PTHR43859">
    <property type="entry name" value="ACYL-ACTIVATING ENZYME"/>
    <property type="match status" value="1"/>
</dbReference>
<comment type="subcellular location">
    <subcellularLocation>
        <location evidence="1">Cytoplasm</location>
        <location evidence="1">Cytosol</location>
    </subcellularLocation>
</comment>
<evidence type="ECO:0000256" key="4">
    <source>
        <dbReference type="ARBA" id="ARBA00022598"/>
    </source>
</evidence>
<dbReference type="Gene3D" id="3.30.300.30">
    <property type="match status" value="1"/>
</dbReference>
<dbReference type="EMBL" id="KE346358">
    <property type="protein sequence ID" value="EXC35263.1"/>
    <property type="molecule type" value="Genomic_DNA"/>
</dbReference>